<name>A0A0B9G8Z7_9GAMM</name>
<feature type="transmembrane region" description="Helical" evidence="8">
    <location>
        <begin position="194"/>
        <end position="212"/>
    </location>
</feature>
<dbReference type="PANTHER" id="PTHR30269:SF37">
    <property type="entry name" value="MEMBRANE TRANSPORTER PROTEIN"/>
    <property type="match status" value="1"/>
</dbReference>
<dbReference type="GO" id="GO:0005886">
    <property type="term" value="C:plasma membrane"/>
    <property type="evidence" value="ECO:0007669"/>
    <property type="project" value="UniProtKB-SubCell"/>
</dbReference>
<keyword evidence="7 8" id="KW-0472">Membrane</keyword>
<sequence>MFISVSIPLVLFIAAFIRGYTGFGFSAIAILVLTLYYPVAETVPAVLLMDLLISLPLVAKSWDNTDFHALRRILLATMAGIPVGLALLHWLPEPSLQLLVPATILAMALLPKLNLTLAQKAIASPVLCGVMSGWTTSAVSSGGAPVVIHLRYSGLSAGKQRDSLICYFFLTTCMAVGLGYGFNQSFSLLPDAPVALLAISLIGVLIGQHLFIRRHVAAIQHGAYYLLISLSGWMLLHAACQPWLLG</sequence>
<dbReference type="InterPro" id="IPR002781">
    <property type="entry name" value="TM_pro_TauE-like"/>
</dbReference>
<evidence type="ECO:0000256" key="1">
    <source>
        <dbReference type="ARBA" id="ARBA00004651"/>
    </source>
</evidence>
<comment type="similarity">
    <text evidence="2 8">Belongs to the 4-toluene sulfonate uptake permease (TSUP) (TC 2.A.102) family.</text>
</comment>
<feature type="transmembrane region" description="Helical" evidence="8">
    <location>
        <begin position="43"/>
        <end position="61"/>
    </location>
</feature>
<comment type="subcellular location">
    <subcellularLocation>
        <location evidence="1 8">Cell membrane</location>
        <topology evidence="1 8">Multi-pass membrane protein</topology>
    </subcellularLocation>
</comment>
<feature type="transmembrane region" description="Helical" evidence="8">
    <location>
        <begin position="73"/>
        <end position="92"/>
    </location>
</feature>
<dbReference type="AlphaFoldDB" id="A0A0B9G8Z7"/>
<keyword evidence="5 8" id="KW-0812">Transmembrane</keyword>
<dbReference type="Proteomes" id="UP000031278">
    <property type="component" value="Unassembled WGS sequence"/>
</dbReference>
<evidence type="ECO:0000256" key="5">
    <source>
        <dbReference type="ARBA" id="ARBA00022692"/>
    </source>
</evidence>
<protein>
    <recommendedName>
        <fullName evidence="8">Probable membrane transporter protein</fullName>
    </recommendedName>
</protein>
<evidence type="ECO:0000256" key="6">
    <source>
        <dbReference type="ARBA" id="ARBA00022989"/>
    </source>
</evidence>
<feature type="transmembrane region" description="Helical" evidence="8">
    <location>
        <begin position="224"/>
        <end position="244"/>
    </location>
</feature>
<proteinExistence type="inferred from homology"/>
<dbReference type="Pfam" id="PF01925">
    <property type="entry name" value="TauE"/>
    <property type="match status" value="1"/>
</dbReference>
<evidence type="ECO:0000256" key="8">
    <source>
        <dbReference type="RuleBase" id="RU363041"/>
    </source>
</evidence>
<keyword evidence="4 8" id="KW-1003">Cell membrane</keyword>
<feature type="transmembrane region" description="Helical" evidence="8">
    <location>
        <begin position="98"/>
        <end position="115"/>
    </location>
</feature>
<evidence type="ECO:0000256" key="4">
    <source>
        <dbReference type="ARBA" id="ARBA00022475"/>
    </source>
</evidence>
<dbReference type="InterPro" id="IPR052017">
    <property type="entry name" value="TSUP"/>
</dbReference>
<dbReference type="EMBL" id="JWLZ01000025">
    <property type="protein sequence ID" value="KHT65054.1"/>
    <property type="molecule type" value="Genomic_DNA"/>
</dbReference>
<evidence type="ECO:0000256" key="7">
    <source>
        <dbReference type="ARBA" id="ARBA00023136"/>
    </source>
</evidence>
<evidence type="ECO:0000256" key="3">
    <source>
        <dbReference type="ARBA" id="ARBA00022448"/>
    </source>
</evidence>
<keyword evidence="6 8" id="KW-1133">Transmembrane helix</keyword>
<organism evidence="9 10">
    <name type="scientific">Photobacterium gaetbulicola</name>
    <dbReference type="NCBI Taxonomy" id="1295392"/>
    <lineage>
        <taxon>Bacteria</taxon>
        <taxon>Pseudomonadati</taxon>
        <taxon>Pseudomonadota</taxon>
        <taxon>Gammaproteobacteria</taxon>
        <taxon>Vibrionales</taxon>
        <taxon>Vibrionaceae</taxon>
        <taxon>Photobacterium</taxon>
    </lineage>
</organism>
<gene>
    <name evidence="9" type="ORF">RJ45_03035</name>
</gene>
<dbReference type="PANTHER" id="PTHR30269">
    <property type="entry name" value="TRANSMEMBRANE PROTEIN YFCA"/>
    <property type="match status" value="1"/>
</dbReference>
<comment type="caution">
    <text evidence="9">The sequence shown here is derived from an EMBL/GenBank/DDBJ whole genome shotgun (WGS) entry which is preliminary data.</text>
</comment>
<evidence type="ECO:0000256" key="2">
    <source>
        <dbReference type="ARBA" id="ARBA00009142"/>
    </source>
</evidence>
<dbReference type="RefSeq" id="WP_039457850.1">
    <property type="nucleotide sequence ID" value="NZ_JWLZ01000025.1"/>
</dbReference>
<accession>A0A0B9G8Z7</accession>
<feature type="transmembrane region" description="Helical" evidence="8">
    <location>
        <begin position="7"/>
        <end position="37"/>
    </location>
</feature>
<evidence type="ECO:0000313" key="9">
    <source>
        <dbReference type="EMBL" id="KHT65054.1"/>
    </source>
</evidence>
<evidence type="ECO:0000313" key="10">
    <source>
        <dbReference type="Proteomes" id="UP000031278"/>
    </source>
</evidence>
<reference evidence="9 10" key="1">
    <citation type="submission" date="2014-12" db="EMBL/GenBank/DDBJ databases">
        <title>Genome sequencing of Photobacterium gaetbulicola AD005a.</title>
        <authorList>
            <person name="Adrian T.G.S."/>
            <person name="Chan K.G."/>
        </authorList>
    </citation>
    <scope>NUCLEOTIDE SEQUENCE [LARGE SCALE GENOMIC DNA]</scope>
    <source>
        <strain evidence="9 10">AD005a</strain>
    </source>
</reference>
<keyword evidence="3" id="KW-0813">Transport</keyword>
<feature type="transmembrane region" description="Helical" evidence="8">
    <location>
        <begin position="164"/>
        <end position="182"/>
    </location>
</feature>